<evidence type="ECO:0000256" key="2">
    <source>
        <dbReference type="ARBA" id="ARBA00022603"/>
    </source>
</evidence>
<evidence type="ECO:0000256" key="3">
    <source>
        <dbReference type="ARBA" id="ARBA00022679"/>
    </source>
</evidence>
<dbReference type="InterPro" id="IPR002905">
    <property type="entry name" value="Trm1"/>
</dbReference>
<dbReference type="Gene3D" id="3.30.56.70">
    <property type="entry name" value="N2,N2-dimethylguanosine tRNA methyltransferase, C-terminal domain"/>
    <property type="match status" value="1"/>
</dbReference>
<evidence type="ECO:0000256" key="10">
    <source>
        <dbReference type="SAM" id="MobiDB-lite"/>
    </source>
</evidence>
<dbReference type="EC" id="2.1.1.216" evidence="7 9"/>
<dbReference type="GO" id="GO:0000049">
    <property type="term" value="F:tRNA binding"/>
    <property type="evidence" value="ECO:0007669"/>
    <property type="project" value="UniProtKB-UniRule"/>
</dbReference>
<keyword evidence="12" id="KW-1185">Reference proteome</keyword>
<keyword evidence="3 9" id="KW-0808">Transferase</keyword>
<accession>A0AAV5RV91</accession>
<evidence type="ECO:0000256" key="9">
    <source>
        <dbReference type="PROSITE-ProRule" id="PRU00958"/>
    </source>
</evidence>
<dbReference type="NCBIfam" id="TIGR00308">
    <property type="entry name" value="TRM1"/>
    <property type="match status" value="1"/>
</dbReference>
<feature type="region of interest" description="Disordered" evidence="10">
    <location>
        <begin position="111"/>
        <end position="131"/>
    </location>
</feature>
<dbReference type="PANTHER" id="PTHR10631:SF3">
    <property type="entry name" value="TRNA (GUANINE(26)-N(2))-DIMETHYLTRANSFERASE"/>
    <property type="match status" value="1"/>
</dbReference>
<keyword evidence="4 9" id="KW-0949">S-adenosyl-L-methionine</keyword>
<protein>
    <recommendedName>
        <fullName evidence="7 9">tRNA (guanine(26)-N(2))-dimethyltransferase</fullName>
        <ecNumber evidence="7 9">2.1.1.216</ecNumber>
    </recommendedName>
</protein>
<dbReference type="Pfam" id="PF02005">
    <property type="entry name" value="TRM"/>
    <property type="match status" value="1"/>
</dbReference>
<evidence type="ECO:0000256" key="5">
    <source>
        <dbReference type="ARBA" id="ARBA00022694"/>
    </source>
</evidence>
<keyword evidence="1 9" id="KW-0820">tRNA-binding</keyword>
<dbReference type="EMBL" id="BTGD01000005">
    <property type="protein sequence ID" value="GMM55574.1"/>
    <property type="molecule type" value="Genomic_DNA"/>
</dbReference>
<comment type="caution">
    <text evidence="11">The sequence shown here is derived from an EMBL/GenBank/DDBJ whole genome shotgun (WGS) entry which is preliminary data.</text>
</comment>
<evidence type="ECO:0000313" key="11">
    <source>
        <dbReference type="EMBL" id="GMM55574.1"/>
    </source>
</evidence>
<keyword evidence="5 9" id="KW-0819">tRNA processing</keyword>
<dbReference type="SUPFAM" id="SSF53335">
    <property type="entry name" value="S-adenosyl-L-methionine-dependent methyltransferases"/>
    <property type="match status" value="1"/>
</dbReference>
<dbReference type="FunFam" id="3.30.56.70:FF:000001">
    <property type="entry name" value="tRNA (guanine(26)-N(2))-dimethyltransferase"/>
    <property type="match status" value="1"/>
</dbReference>
<evidence type="ECO:0000313" key="12">
    <source>
        <dbReference type="Proteomes" id="UP001377567"/>
    </source>
</evidence>
<dbReference type="GO" id="GO:0002940">
    <property type="term" value="P:tRNA N2-guanine methylation"/>
    <property type="evidence" value="ECO:0007669"/>
    <property type="project" value="TreeGrafter"/>
</dbReference>
<dbReference type="PANTHER" id="PTHR10631">
    <property type="entry name" value="N 2 ,N 2 -DIMETHYLGUANOSINE TRNA METHYLTRANSFERASE"/>
    <property type="match status" value="1"/>
</dbReference>
<reference evidence="11 12" key="1">
    <citation type="journal article" date="2023" name="Elife">
        <title>Identification of key yeast species and microbe-microbe interactions impacting larval growth of Drosophila in the wild.</title>
        <authorList>
            <person name="Mure A."/>
            <person name="Sugiura Y."/>
            <person name="Maeda R."/>
            <person name="Honda K."/>
            <person name="Sakurai N."/>
            <person name="Takahashi Y."/>
            <person name="Watada M."/>
            <person name="Katoh T."/>
            <person name="Gotoh A."/>
            <person name="Gotoh Y."/>
            <person name="Taniguchi I."/>
            <person name="Nakamura K."/>
            <person name="Hayashi T."/>
            <person name="Katayama T."/>
            <person name="Uemura T."/>
            <person name="Hattori Y."/>
        </authorList>
    </citation>
    <scope>NUCLEOTIDE SEQUENCE [LARGE SCALE GENOMIC DNA]</scope>
    <source>
        <strain evidence="11 12">KH-74</strain>
    </source>
</reference>
<organism evidence="11 12">
    <name type="scientific">Maudiozyma humilis</name>
    <name type="common">Sour dough yeast</name>
    <name type="synonym">Kazachstania humilis</name>
    <dbReference type="NCBI Taxonomy" id="51915"/>
    <lineage>
        <taxon>Eukaryota</taxon>
        <taxon>Fungi</taxon>
        <taxon>Dikarya</taxon>
        <taxon>Ascomycota</taxon>
        <taxon>Saccharomycotina</taxon>
        <taxon>Saccharomycetes</taxon>
        <taxon>Saccharomycetales</taxon>
        <taxon>Saccharomycetaceae</taxon>
        <taxon>Maudiozyma</taxon>
    </lineage>
</organism>
<dbReference type="GO" id="GO:0160104">
    <property type="term" value="F:tRNA (guanine(26)-N2)-dimethyltransferase activity"/>
    <property type="evidence" value="ECO:0007669"/>
    <property type="project" value="UniProtKB-UniRule"/>
</dbReference>
<dbReference type="InterPro" id="IPR029063">
    <property type="entry name" value="SAM-dependent_MTases_sf"/>
</dbReference>
<sequence>MTSLYSYVNSPSIPPKALQPHQYPNAMLRAAFKRIRSNLTGRISRRRQINIDDYNIVQEGSAKILFEKEETVFYNPIQQFNRDLSVTCIKAWDNLYGSCGHKAQRKAVADLSSDAEPAHKKRKTNAGAAATAGQRKPYIRILEALSATGLRAIRYAHEIPNVKEIVANDLLPAAVESINRNIEYNGVQDIVRGNQDDANVLMYRNKAENKTYNVIDLDPYGTVTPFVDASMQSIEDGGLMLVTCTDLSVLAGNGYPEKCFALYGGVNMVGHEATHESALRLVLNLLSQSAAKYKKTVEPLLSLSIDFYVRVFIRVRTAPIEVKKLMSNTMVTYHCSQCGSFSNQPLGRVTERAGKRDPAKVQTKYSVAQGPPVDQKCAFCGGTHHLAGPMYGGALHNREFLQEVLRINREEHGDDVYGTRKRIEGMVTLAQNELSDAPFYFSPNRLASIIKLQVPALKTMVAGLGSLGYDCSLTHAQPSTLKTNAPWGAIWFVLRACDQNKDQQGKLLKMNPKTPGYRILQGLDKWLETQELFDASKLSFEPNEQSGHVEKLRKLKIVRYQENPTKNWGPKARPK</sequence>
<comment type="similarity">
    <text evidence="9">Belongs to the class I-like SAM-binding methyltransferase superfamily. Trm1 family.</text>
</comment>
<dbReference type="InterPro" id="IPR042296">
    <property type="entry name" value="tRNA_met_Trm1_C"/>
</dbReference>
<dbReference type="PROSITE" id="PS51626">
    <property type="entry name" value="SAM_MT_TRM1"/>
    <property type="match status" value="1"/>
</dbReference>
<evidence type="ECO:0000256" key="1">
    <source>
        <dbReference type="ARBA" id="ARBA00022555"/>
    </source>
</evidence>
<evidence type="ECO:0000256" key="4">
    <source>
        <dbReference type="ARBA" id="ARBA00022691"/>
    </source>
</evidence>
<evidence type="ECO:0000256" key="7">
    <source>
        <dbReference type="ARBA" id="ARBA00039099"/>
    </source>
</evidence>
<evidence type="ECO:0000256" key="8">
    <source>
        <dbReference type="ARBA" id="ARBA00051897"/>
    </source>
</evidence>
<dbReference type="Gene3D" id="3.40.50.150">
    <property type="entry name" value="Vaccinia Virus protein VP39"/>
    <property type="match status" value="1"/>
</dbReference>
<evidence type="ECO:0000256" key="6">
    <source>
        <dbReference type="ARBA" id="ARBA00022884"/>
    </source>
</evidence>
<proteinExistence type="inferred from homology"/>
<keyword evidence="6 9" id="KW-0694">RNA-binding</keyword>
<gene>
    <name evidence="11" type="ORF">DAKH74_021900</name>
</gene>
<name>A0AAV5RV91_MAUHU</name>
<dbReference type="Proteomes" id="UP001377567">
    <property type="component" value="Unassembled WGS sequence"/>
</dbReference>
<dbReference type="GO" id="GO:0005634">
    <property type="term" value="C:nucleus"/>
    <property type="evidence" value="ECO:0007669"/>
    <property type="project" value="TreeGrafter"/>
</dbReference>
<dbReference type="AlphaFoldDB" id="A0AAV5RV91"/>
<comment type="catalytic activity">
    <reaction evidence="8 9">
        <text>guanosine(26) in tRNA + 2 S-adenosyl-L-methionine = N(2)-dimethylguanosine(26) in tRNA + 2 S-adenosyl-L-homocysteine + 2 H(+)</text>
        <dbReference type="Rhea" id="RHEA:43140"/>
        <dbReference type="Rhea" id="RHEA-COMP:10359"/>
        <dbReference type="Rhea" id="RHEA-COMP:10360"/>
        <dbReference type="ChEBI" id="CHEBI:15378"/>
        <dbReference type="ChEBI" id="CHEBI:57856"/>
        <dbReference type="ChEBI" id="CHEBI:59789"/>
        <dbReference type="ChEBI" id="CHEBI:74269"/>
        <dbReference type="ChEBI" id="CHEBI:74513"/>
        <dbReference type="EC" id="2.1.1.216"/>
    </reaction>
</comment>
<keyword evidence="2 9" id="KW-0489">Methyltransferase</keyword>